<dbReference type="InterPro" id="IPR011009">
    <property type="entry name" value="Kinase-like_dom_sf"/>
</dbReference>
<dbReference type="AlphaFoldDB" id="A0A0C4DX12"/>
<organism evidence="2 3">
    <name type="scientific">Magnaporthiopsis poae (strain ATCC 64411 / 73-15)</name>
    <name type="common">Kentucky bluegrass fungus</name>
    <name type="synonym">Magnaporthe poae</name>
    <dbReference type="NCBI Taxonomy" id="644358"/>
    <lineage>
        <taxon>Eukaryota</taxon>
        <taxon>Fungi</taxon>
        <taxon>Dikarya</taxon>
        <taxon>Ascomycota</taxon>
        <taxon>Pezizomycotina</taxon>
        <taxon>Sordariomycetes</taxon>
        <taxon>Sordariomycetidae</taxon>
        <taxon>Magnaporthales</taxon>
        <taxon>Magnaporthaceae</taxon>
        <taxon>Magnaporthiopsis</taxon>
    </lineage>
</organism>
<dbReference type="Proteomes" id="UP000011715">
    <property type="component" value="Unassembled WGS sequence"/>
</dbReference>
<evidence type="ECO:0000313" key="1">
    <source>
        <dbReference type="EMBL" id="KLU85525.1"/>
    </source>
</evidence>
<dbReference type="EnsemblFungi" id="MAPG_04548T0">
    <property type="protein sequence ID" value="MAPG_04548T0"/>
    <property type="gene ID" value="MAPG_04548"/>
</dbReference>
<reference evidence="1" key="3">
    <citation type="submission" date="2011-03" db="EMBL/GenBank/DDBJ databases">
        <title>Annotation of Magnaporthe poae ATCC 64411.</title>
        <authorList>
            <person name="Ma L.-J."/>
            <person name="Dead R."/>
            <person name="Young S.K."/>
            <person name="Zeng Q."/>
            <person name="Gargeya S."/>
            <person name="Fitzgerald M."/>
            <person name="Haas B."/>
            <person name="Abouelleil A."/>
            <person name="Alvarado L."/>
            <person name="Arachchi H.M."/>
            <person name="Berlin A."/>
            <person name="Brown A."/>
            <person name="Chapman S.B."/>
            <person name="Chen Z."/>
            <person name="Dunbar C."/>
            <person name="Freedman E."/>
            <person name="Gearin G."/>
            <person name="Gellesch M."/>
            <person name="Goldberg J."/>
            <person name="Griggs A."/>
            <person name="Gujja S."/>
            <person name="Heiman D."/>
            <person name="Howarth C."/>
            <person name="Larson L."/>
            <person name="Lui A."/>
            <person name="MacDonald P.J.P."/>
            <person name="Mehta T."/>
            <person name="Montmayeur A."/>
            <person name="Murphy C."/>
            <person name="Neiman D."/>
            <person name="Pearson M."/>
            <person name="Priest M."/>
            <person name="Roberts A."/>
            <person name="Saif S."/>
            <person name="Shea T."/>
            <person name="Shenoy N."/>
            <person name="Sisk P."/>
            <person name="Stolte C."/>
            <person name="Sykes S."/>
            <person name="Yandava C."/>
            <person name="Wortman J."/>
            <person name="Nusbaum C."/>
            <person name="Birren B."/>
        </authorList>
    </citation>
    <scope>NUCLEOTIDE SEQUENCE</scope>
    <source>
        <strain evidence="1">ATCC 64411</strain>
    </source>
</reference>
<dbReference type="SUPFAM" id="SSF56112">
    <property type="entry name" value="Protein kinase-like (PK-like)"/>
    <property type="match status" value="1"/>
</dbReference>
<dbReference type="VEuPathDB" id="FungiDB:MAPG_04548"/>
<name>A0A0C4DX12_MAGP6</name>
<reference evidence="2" key="4">
    <citation type="journal article" date="2015" name="G3 (Bethesda)">
        <title>Genome sequences of three phytopathogenic species of the Magnaporthaceae family of fungi.</title>
        <authorList>
            <person name="Okagaki L.H."/>
            <person name="Nunes C.C."/>
            <person name="Sailsbery J."/>
            <person name="Clay B."/>
            <person name="Brown D."/>
            <person name="John T."/>
            <person name="Oh Y."/>
            <person name="Young N."/>
            <person name="Fitzgerald M."/>
            <person name="Haas B.J."/>
            <person name="Zeng Q."/>
            <person name="Young S."/>
            <person name="Adiconis X."/>
            <person name="Fan L."/>
            <person name="Levin J.Z."/>
            <person name="Mitchell T.K."/>
            <person name="Okubara P.A."/>
            <person name="Farman M.L."/>
            <person name="Kohn L.M."/>
            <person name="Birren B."/>
            <person name="Ma L.-J."/>
            <person name="Dean R.A."/>
        </authorList>
    </citation>
    <scope>NUCLEOTIDE SEQUENCE</scope>
    <source>
        <strain evidence="2">ATCC 64411 / 73-15</strain>
    </source>
</reference>
<proteinExistence type="predicted"/>
<reference evidence="1" key="2">
    <citation type="submission" date="2010-05" db="EMBL/GenBank/DDBJ databases">
        <title>The Genome Sequence of Magnaporthe poae strain ATCC 64411.</title>
        <authorList>
            <consortium name="The Broad Institute Genome Sequencing Platform"/>
            <consortium name="Broad Institute Genome Sequencing Center for Infectious Disease"/>
            <person name="Ma L.-J."/>
            <person name="Dead R."/>
            <person name="Young S."/>
            <person name="Zeng Q."/>
            <person name="Koehrsen M."/>
            <person name="Alvarado L."/>
            <person name="Berlin A."/>
            <person name="Chapman S.B."/>
            <person name="Chen Z."/>
            <person name="Freedman E."/>
            <person name="Gellesch M."/>
            <person name="Goldberg J."/>
            <person name="Griggs A."/>
            <person name="Gujja S."/>
            <person name="Heilman E.R."/>
            <person name="Heiman D."/>
            <person name="Hepburn T."/>
            <person name="Howarth C."/>
            <person name="Jen D."/>
            <person name="Larson L."/>
            <person name="Mehta T."/>
            <person name="Neiman D."/>
            <person name="Pearson M."/>
            <person name="Roberts A."/>
            <person name="Saif S."/>
            <person name="Shea T."/>
            <person name="Shenoy N."/>
            <person name="Sisk P."/>
            <person name="Stolte C."/>
            <person name="Sykes S."/>
            <person name="Walk T."/>
            <person name="White J."/>
            <person name="Yandava C."/>
            <person name="Haas B."/>
            <person name="Nusbaum C."/>
            <person name="Birren B."/>
        </authorList>
    </citation>
    <scope>NUCLEOTIDE SEQUENCE</scope>
    <source>
        <strain evidence="1">ATCC 64411</strain>
    </source>
</reference>
<evidence type="ECO:0000313" key="2">
    <source>
        <dbReference type="EnsemblFungi" id="MAPG_04548T0"/>
    </source>
</evidence>
<dbReference type="EMBL" id="ADBL01001068">
    <property type="status" value="NOT_ANNOTATED_CDS"/>
    <property type="molecule type" value="Genomic_DNA"/>
</dbReference>
<accession>A0A0C4DX12</accession>
<reference evidence="3" key="1">
    <citation type="submission" date="2010-05" db="EMBL/GenBank/DDBJ databases">
        <title>The genome sequence of Magnaporthe poae strain ATCC 64411.</title>
        <authorList>
            <person name="Ma L.-J."/>
            <person name="Dead R."/>
            <person name="Young S."/>
            <person name="Zeng Q."/>
            <person name="Koehrsen M."/>
            <person name="Alvarado L."/>
            <person name="Berlin A."/>
            <person name="Chapman S.B."/>
            <person name="Chen Z."/>
            <person name="Freedman E."/>
            <person name="Gellesch M."/>
            <person name="Goldberg J."/>
            <person name="Griggs A."/>
            <person name="Gujja S."/>
            <person name="Heilman E.R."/>
            <person name="Heiman D."/>
            <person name="Hepburn T."/>
            <person name="Howarth C."/>
            <person name="Jen D."/>
            <person name="Larson L."/>
            <person name="Mehta T."/>
            <person name="Neiman D."/>
            <person name="Pearson M."/>
            <person name="Roberts A."/>
            <person name="Saif S."/>
            <person name="Shea T."/>
            <person name="Shenoy N."/>
            <person name="Sisk P."/>
            <person name="Stolte C."/>
            <person name="Sykes S."/>
            <person name="Walk T."/>
            <person name="White J."/>
            <person name="Yandava C."/>
            <person name="Haas B."/>
            <person name="Nusbaum C."/>
            <person name="Birren B."/>
        </authorList>
    </citation>
    <scope>NUCLEOTIDE SEQUENCE [LARGE SCALE GENOMIC DNA]</scope>
    <source>
        <strain evidence="3">ATCC 64411 / 73-15</strain>
    </source>
</reference>
<reference evidence="2" key="5">
    <citation type="submission" date="2015-06" db="UniProtKB">
        <authorList>
            <consortium name="EnsemblFungi"/>
        </authorList>
    </citation>
    <scope>IDENTIFICATION</scope>
    <source>
        <strain evidence="2">ATCC 64411</strain>
    </source>
</reference>
<sequence length="391" mass="42918">MSDLDETLNYAILFNDVDRDTLFVDNQASVWPYSVQKVMGVDARTGKCQVLFRFTTLSSPEAIEAHSAGRKLAHALYRYGMTVEQKDEILERGRGQPPGDFASLEGRVPNLQWSLTPFRDSLEPFYLPYHNMGTLHTLIANCRALGARLPREIVLRFVVEMVEALDAVYSSYAVADVIHGVVKAQNILVHQHNGSNGARISFYLGSFNGENTGTAEASASQHLGVEAANYYPRDWDVPNLVQLTAELLALPGPASGPERALRELQDSLTTAELNSSTESLSDTLSYIISRLSLLYADFLRPEDAATLGDFQLPCLDFLVRIGRRELQLAKEKGGSEDWRLYNFGPGLLQDGTLDIAPKVFSSVAAARAASEGMGDQASILVIDETEQGEGV</sequence>
<keyword evidence="3" id="KW-1185">Reference proteome</keyword>
<protein>
    <recommendedName>
        <fullName evidence="4">Protein kinase domain-containing protein</fullName>
    </recommendedName>
</protein>
<gene>
    <name evidence="1" type="ORF">MAPG_04548</name>
</gene>
<evidence type="ECO:0000313" key="3">
    <source>
        <dbReference type="Proteomes" id="UP000011715"/>
    </source>
</evidence>
<evidence type="ECO:0008006" key="4">
    <source>
        <dbReference type="Google" id="ProtNLM"/>
    </source>
</evidence>
<dbReference type="EMBL" id="GL876968">
    <property type="protein sequence ID" value="KLU85525.1"/>
    <property type="molecule type" value="Genomic_DNA"/>
</dbReference>
<dbReference type="Gene3D" id="1.10.510.10">
    <property type="entry name" value="Transferase(Phosphotransferase) domain 1"/>
    <property type="match status" value="1"/>
</dbReference>